<dbReference type="Pfam" id="PF02010">
    <property type="entry name" value="REJ"/>
    <property type="match status" value="1"/>
</dbReference>
<dbReference type="InterPro" id="IPR002859">
    <property type="entry name" value="PKD/REJ-like"/>
</dbReference>
<feature type="domain" description="PKD/REJ-like" evidence="2">
    <location>
        <begin position="509"/>
        <end position="926"/>
    </location>
</feature>
<evidence type="ECO:0000256" key="1">
    <source>
        <dbReference type="SAM" id="MobiDB-lite"/>
    </source>
</evidence>
<feature type="compositionally biased region" description="Polar residues" evidence="1">
    <location>
        <begin position="241"/>
        <end position="254"/>
    </location>
</feature>
<accession>A0A816B797</accession>
<comment type="caution">
    <text evidence="3">The sequence shown here is derived from an EMBL/GenBank/DDBJ whole genome shotgun (WGS) entry which is preliminary data.</text>
</comment>
<sequence length="1423" mass="161417">MNEIFKILRKAEGAASCSAANSSRSLWLITFGAGTDPYSQQTPSHFNFTTTYQQRFDGDSIVAQFALMNKVTNLSERHAGAEDHTPNDANGYMMLIDLATYDGSVIFNTTVHGLCIDSQYEFSAYFANIVKKGRNLLEPNICLLATQHIGHNLSVQRSWTGNLPEYNELTWSKHGLLFTASTSSVVLQMIAKDNYGKGRDLVIDDIELRVCSSVSSGYCPSVRTTYLTPYIQTVFSDEPTTAQNSITSTTDPNRTSTAADMSSASTATSGIIDSCSVGNSSRSLWLITFGAGIDLYSQQTPSTFNFTTTYKQRFDGYSIVAQFALMNKVPSNSDWHAGSEDHTPNDANGYMMLVNLAENEGSVIFNTTLHGLCIDSQYEFSAYFANMVKKGRNSPEPNIYLLATQYIGHNLSVQRSSTGNLSEYNRLTWSKHTLLFTVHNSSVILSMVPVGGNWFGRDLVIDDIELRVCSTVSSGSCPSECYKPVINLQSSISQEIRQDQNILITSNIRPHCVELSFITMKWILLTCSPTCLSLTLSDRSIDTSYKDLFIPSQSLACGSYRIYLKVTITANSTVVSSSSIDIRIIESTLITNLIPKLLPYNTLFITYDHEEDLIFNPGDYSIDLHHIKFNKNDWFYEYYCRISTMDNDAFHSFEDSAQSCFSNKSNSWTYNDSIHSSLAIFAQSLQINETYEFLVQITHRNDSSARVNGSLKVKIVHTQSPLIMISCVISSMCSPNLPFHYVNHNAQLSLYSFCYLNCASPLNVSWNVYRGTINVTDQTVQWTLFIPQDRKLEILGLHTRNLSITKDLFSENKQIIYWRFEVIYSFELFTHRNTFDIELNDPPINGSCSIDPSNGTMMTLFRIQCSNWTDQDPIRDYSIYGFTPNSSKTMMLAYSTEPTIYLRLPTNFNLIVKIRDTFGCVAHYSLPKVIVTKEDALNKSILGQLFGQDPKLIGQLILSTSYIFNEIHRQSRTSLSITPLHSENLDQMTNVTNASTIVNTNEHAEIREELLKIMNNFSTTTRNELKFHASILSILTQTANELTKTTCVLASKKCLQLAKLLRSIANQISYEDIQSITTDIAECTSNVFSGIQASLQGRVDILDLDSIRAKTSLDEYDDRLDSLVSHYDQNILSKNNFYHQAQTANDINNEMNEVLSLITSSLHLHLNLNQKLVINSSSIVFSLEQVNTSVLIREIIQPLASFGQTYPSLSYTNYSRSYSLTEFDENTDELDMKRNSIEFFIPRDPNFILPPMKFENMTIINEKKSLFYYYLINLTQTNPNLTYSLHFEIYPLDVNISYLLIYDFDHKPQLNSRQNWTLFCPANLTGEKMYVHFLDNTHILTHHSIVYGIRQLNFDEMNVFCLNKRFHPSLMKITQYATFSSHYQIRSYQSACFYLDSNNNWQSYGLTVGPSTNHYQTQCFSTY</sequence>
<dbReference type="EMBL" id="CAJNOR010006958">
    <property type="protein sequence ID" value="CAF1607635.1"/>
    <property type="molecule type" value="Genomic_DNA"/>
</dbReference>
<name>A0A816B797_ADIRI</name>
<reference evidence="3" key="1">
    <citation type="submission" date="2021-02" db="EMBL/GenBank/DDBJ databases">
        <authorList>
            <person name="Nowell W R."/>
        </authorList>
    </citation>
    <scope>NUCLEOTIDE SEQUENCE</scope>
</reference>
<dbReference type="Proteomes" id="UP000663828">
    <property type="component" value="Unassembled WGS sequence"/>
</dbReference>
<feature type="region of interest" description="Disordered" evidence="1">
    <location>
        <begin position="241"/>
        <end position="262"/>
    </location>
</feature>
<gene>
    <name evidence="3" type="ORF">XAT740_LOCUS48475</name>
</gene>
<organism evidence="3 4">
    <name type="scientific">Adineta ricciae</name>
    <name type="common">Rotifer</name>
    <dbReference type="NCBI Taxonomy" id="249248"/>
    <lineage>
        <taxon>Eukaryota</taxon>
        <taxon>Metazoa</taxon>
        <taxon>Spiralia</taxon>
        <taxon>Gnathifera</taxon>
        <taxon>Rotifera</taxon>
        <taxon>Eurotatoria</taxon>
        <taxon>Bdelloidea</taxon>
        <taxon>Adinetida</taxon>
        <taxon>Adinetidae</taxon>
        <taxon>Adineta</taxon>
    </lineage>
</organism>
<evidence type="ECO:0000313" key="3">
    <source>
        <dbReference type="EMBL" id="CAF1607635.1"/>
    </source>
</evidence>
<evidence type="ECO:0000259" key="2">
    <source>
        <dbReference type="Pfam" id="PF02010"/>
    </source>
</evidence>
<proteinExistence type="predicted"/>
<evidence type="ECO:0000313" key="4">
    <source>
        <dbReference type="Proteomes" id="UP000663828"/>
    </source>
</evidence>
<keyword evidence="4" id="KW-1185">Reference proteome</keyword>
<protein>
    <recommendedName>
        <fullName evidence="2">PKD/REJ-like domain-containing protein</fullName>
    </recommendedName>
</protein>